<proteinExistence type="predicted"/>
<evidence type="ECO:0000313" key="2">
    <source>
        <dbReference type="Proteomes" id="UP000041254"/>
    </source>
</evidence>
<dbReference type="EMBL" id="CDMY01000429">
    <property type="protein sequence ID" value="CEM11944.1"/>
    <property type="molecule type" value="Genomic_DNA"/>
</dbReference>
<protein>
    <submittedName>
        <fullName evidence="1">Uncharacterized protein</fullName>
    </submittedName>
</protein>
<evidence type="ECO:0000313" key="1">
    <source>
        <dbReference type="EMBL" id="CEM11944.1"/>
    </source>
</evidence>
<keyword evidence="2" id="KW-1185">Reference proteome</keyword>
<dbReference type="AlphaFoldDB" id="A0A0G4FFW3"/>
<dbReference type="VEuPathDB" id="CryptoDB:Vbra_15288"/>
<accession>A0A0G4FFW3</accession>
<gene>
    <name evidence="1" type="ORF">Vbra_15288</name>
</gene>
<dbReference type="Proteomes" id="UP000041254">
    <property type="component" value="Unassembled WGS sequence"/>
</dbReference>
<name>A0A0G4FFW3_VITBC</name>
<sequence length="179" mass="20106">MDVWPSIAFATLGETMYRQLEATAVKPDLDFRMHRYRYKRPELQASIVYPIVDEIAEREGLTVAPDGLQITIDTVQCSKTSRSSSLWSDSRVQSKLEAMLVAQRVIDWIVERSSISWVDEAELYGGNLDDRLMRQTEATTPTTNTETNTHNAPTAAEQYVERGCSGPAGAVQRTMSCVR</sequence>
<reference evidence="1 2" key="1">
    <citation type="submission" date="2014-11" db="EMBL/GenBank/DDBJ databases">
        <authorList>
            <person name="Zhu J."/>
            <person name="Qi W."/>
            <person name="Song R."/>
        </authorList>
    </citation>
    <scope>NUCLEOTIDE SEQUENCE [LARGE SCALE GENOMIC DNA]</scope>
</reference>
<dbReference type="InParanoid" id="A0A0G4FFW3"/>
<organism evidence="1 2">
    <name type="scientific">Vitrella brassicaformis (strain CCMP3155)</name>
    <dbReference type="NCBI Taxonomy" id="1169540"/>
    <lineage>
        <taxon>Eukaryota</taxon>
        <taxon>Sar</taxon>
        <taxon>Alveolata</taxon>
        <taxon>Colpodellida</taxon>
        <taxon>Vitrellaceae</taxon>
        <taxon>Vitrella</taxon>
    </lineage>
</organism>